<dbReference type="KEGG" id="dvi:6631437"/>
<protein>
    <submittedName>
        <fullName evidence="2">Uncharacterized protein</fullName>
    </submittedName>
</protein>
<sequence>MQFSGCLAMVLLASIAVSTPLPMANEDELVALDSVEQVEQPQDMRHILKIAPKQSDTELVEERTGVYDTIVEELRAAGVQTSEQKPLQTLSYKELARLLALWHMTQGRNFYEAEGEHARDAEQFVAAATTRPISS</sequence>
<dbReference type="FunCoup" id="B4M2H2">
    <property type="interactions" value="3"/>
</dbReference>
<dbReference type="InParanoid" id="B4M2H2"/>
<keyword evidence="1" id="KW-0732">Signal</keyword>
<feature type="chain" id="PRO_5002817136" evidence="1">
    <location>
        <begin position="19"/>
        <end position="135"/>
    </location>
</feature>
<dbReference type="AlphaFoldDB" id="B4M2H2"/>
<feature type="signal peptide" evidence="1">
    <location>
        <begin position="1"/>
        <end position="18"/>
    </location>
</feature>
<dbReference type="Proteomes" id="UP000008792">
    <property type="component" value="Unassembled WGS sequence"/>
</dbReference>
<accession>B4M2H2</accession>
<organism evidence="2 3">
    <name type="scientific">Drosophila virilis</name>
    <name type="common">Fruit fly</name>
    <dbReference type="NCBI Taxonomy" id="7244"/>
    <lineage>
        <taxon>Eukaryota</taxon>
        <taxon>Metazoa</taxon>
        <taxon>Ecdysozoa</taxon>
        <taxon>Arthropoda</taxon>
        <taxon>Hexapoda</taxon>
        <taxon>Insecta</taxon>
        <taxon>Pterygota</taxon>
        <taxon>Neoptera</taxon>
        <taxon>Endopterygota</taxon>
        <taxon>Diptera</taxon>
        <taxon>Brachycera</taxon>
        <taxon>Muscomorpha</taxon>
        <taxon>Ephydroidea</taxon>
        <taxon>Drosophilidae</taxon>
        <taxon>Drosophila</taxon>
    </lineage>
</organism>
<proteinExistence type="predicted"/>
<dbReference type="eggNOG" id="ENOG502T6YA">
    <property type="taxonomic scope" value="Eukaryota"/>
</dbReference>
<evidence type="ECO:0000313" key="3">
    <source>
        <dbReference type="Proteomes" id="UP000008792"/>
    </source>
</evidence>
<dbReference type="PhylomeDB" id="B4M2H2"/>
<dbReference type="OMA" id="RNYYEAS"/>
<dbReference type="HOGENOM" id="CLU_146238_0_0_1"/>
<dbReference type="EMBL" id="CH940651">
    <property type="protein sequence ID" value="EDW65876.1"/>
    <property type="molecule type" value="Genomic_DNA"/>
</dbReference>
<name>B4M2H2_DROVI</name>
<dbReference type="OrthoDB" id="7868485at2759"/>
<evidence type="ECO:0000313" key="2">
    <source>
        <dbReference type="EMBL" id="EDW65876.1"/>
    </source>
</evidence>
<reference evidence="2 3" key="1">
    <citation type="journal article" date="2007" name="Nature">
        <title>Evolution of genes and genomes on the Drosophila phylogeny.</title>
        <authorList>
            <consortium name="Drosophila 12 Genomes Consortium"/>
            <person name="Clark A.G."/>
            <person name="Eisen M.B."/>
            <person name="Smith D.R."/>
            <person name="Bergman C.M."/>
            <person name="Oliver B."/>
            <person name="Markow T.A."/>
            <person name="Kaufman T.C."/>
            <person name="Kellis M."/>
            <person name="Gelbart W."/>
            <person name="Iyer V.N."/>
            <person name="Pollard D.A."/>
            <person name="Sackton T.B."/>
            <person name="Larracuente A.M."/>
            <person name="Singh N.D."/>
            <person name="Abad J.P."/>
            <person name="Abt D.N."/>
            <person name="Adryan B."/>
            <person name="Aguade M."/>
            <person name="Akashi H."/>
            <person name="Anderson W.W."/>
            <person name="Aquadro C.F."/>
            <person name="Ardell D.H."/>
            <person name="Arguello R."/>
            <person name="Artieri C.G."/>
            <person name="Barbash D.A."/>
            <person name="Barker D."/>
            <person name="Barsanti P."/>
            <person name="Batterham P."/>
            <person name="Batzoglou S."/>
            <person name="Begun D."/>
            <person name="Bhutkar A."/>
            <person name="Blanco E."/>
            <person name="Bosak S.A."/>
            <person name="Bradley R.K."/>
            <person name="Brand A.D."/>
            <person name="Brent M.R."/>
            <person name="Brooks A.N."/>
            <person name="Brown R.H."/>
            <person name="Butlin R.K."/>
            <person name="Caggese C."/>
            <person name="Calvi B.R."/>
            <person name="Bernardo de Carvalho A."/>
            <person name="Caspi A."/>
            <person name="Castrezana S."/>
            <person name="Celniker S.E."/>
            <person name="Chang J.L."/>
            <person name="Chapple C."/>
            <person name="Chatterji S."/>
            <person name="Chinwalla A."/>
            <person name="Civetta A."/>
            <person name="Clifton S.W."/>
            <person name="Comeron J.M."/>
            <person name="Costello J.C."/>
            <person name="Coyne J.A."/>
            <person name="Daub J."/>
            <person name="David R.G."/>
            <person name="Delcher A.L."/>
            <person name="Delehaunty K."/>
            <person name="Do C.B."/>
            <person name="Ebling H."/>
            <person name="Edwards K."/>
            <person name="Eickbush T."/>
            <person name="Evans J.D."/>
            <person name="Filipski A."/>
            <person name="Findeiss S."/>
            <person name="Freyhult E."/>
            <person name="Fulton L."/>
            <person name="Fulton R."/>
            <person name="Garcia A.C."/>
            <person name="Gardiner A."/>
            <person name="Garfield D.A."/>
            <person name="Garvin B.E."/>
            <person name="Gibson G."/>
            <person name="Gilbert D."/>
            <person name="Gnerre S."/>
            <person name="Godfrey J."/>
            <person name="Good R."/>
            <person name="Gotea V."/>
            <person name="Gravely B."/>
            <person name="Greenberg A.J."/>
            <person name="Griffiths-Jones S."/>
            <person name="Gross S."/>
            <person name="Guigo R."/>
            <person name="Gustafson E.A."/>
            <person name="Haerty W."/>
            <person name="Hahn M.W."/>
            <person name="Halligan D.L."/>
            <person name="Halpern A.L."/>
            <person name="Halter G.M."/>
            <person name="Han M.V."/>
            <person name="Heger A."/>
            <person name="Hillier L."/>
            <person name="Hinrichs A.S."/>
            <person name="Holmes I."/>
            <person name="Hoskins R.A."/>
            <person name="Hubisz M.J."/>
            <person name="Hultmark D."/>
            <person name="Huntley M.A."/>
            <person name="Jaffe D.B."/>
            <person name="Jagadeeshan S."/>
            <person name="Jeck W.R."/>
            <person name="Johnson J."/>
            <person name="Jones C.D."/>
            <person name="Jordan W.C."/>
            <person name="Karpen G.H."/>
            <person name="Kataoka E."/>
            <person name="Keightley P.D."/>
            <person name="Kheradpour P."/>
            <person name="Kirkness E.F."/>
            <person name="Koerich L.B."/>
            <person name="Kristiansen K."/>
            <person name="Kudrna D."/>
            <person name="Kulathinal R.J."/>
            <person name="Kumar S."/>
            <person name="Kwok R."/>
            <person name="Lander E."/>
            <person name="Langley C.H."/>
            <person name="Lapoint R."/>
            <person name="Lazzaro B.P."/>
            <person name="Lee S.J."/>
            <person name="Levesque L."/>
            <person name="Li R."/>
            <person name="Lin C.F."/>
            <person name="Lin M.F."/>
            <person name="Lindblad-Toh K."/>
            <person name="Llopart A."/>
            <person name="Long M."/>
            <person name="Low L."/>
            <person name="Lozovsky E."/>
            <person name="Lu J."/>
            <person name="Luo M."/>
            <person name="Machado C.A."/>
            <person name="Makalowski W."/>
            <person name="Marzo M."/>
            <person name="Matsuda M."/>
            <person name="Matzkin L."/>
            <person name="McAllister B."/>
            <person name="McBride C.S."/>
            <person name="McKernan B."/>
            <person name="McKernan K."/>
            <person name="Mendez-Lago M."/>
            <person name="Minx P."/>
            <person name="Mollenhauer M.U."/>
            <person name="Montooth K."/>
            <person name="Mount S.M."/>
            <person name="Mu X."/>
            <person name="Myers E."/>
            <person name="Negre B."/>
            <person name="Newfeld S."/>
            <person name="Nielsen R."/>
            <person name="Noor M.A."/>
            <person name="O'Grady P."/>
            <person name="Pachter L."/>
            <person name="Papaceit M."/>
            <person name="Parisi M.J."/>
            <person name="Parisi M."/>
            <person name="Parts L."/>
            <person name="Pedersen J.S."/>
            <person name="Pesole G."/>
            <person name="Phillippy A.M."/>
            <person name="Ponting C.P."/>
            <person name="Pop M."/>
            <person name="Porcelli D."/>
            <person name="Powell J.R."/>
            <person name="Prohaska S."/>
            <person name="Pruitt K."/>
            <person name="Puig M."/>
            <person name="Quesneville H."/>
            <person name="Ram K.R."/>
            <person name="Rand D."/>
            <person name="Rasmussen M.D."/>
            <person name="Reed L.K."/>
            <person name="Reenan R."/>
            <person name="Reily A."/>
            <person name="Remington K.A."/>
            <person name="Rieger T.T."/>
            <person name="Ritchie M.G."/>
            <person name="Robin C."/>
            <person name="Rogers Y.H."/>
            <person name="Rohde C."/>
            <person name="Rozas J."/>
            <person name="Rubenfield M.J."/>
            <person name="Ruiz A."/>
            <person name="Russo S."/>
            <person name="Salzberg S.L."/>
            <person name="Sanchez-Gracia A."/>
            <person name="Saranga D.J."/>
            <person name="Sato H."/>
            <person name="Schaeffer S.W."/>
            <person name="Schatz M.C."/>
            <person name="Schlenke T."/>
            <person name="Schwartz R."/>
            <person name="Segarra C."/>
            <person name="Singh R.S."/>
            <person name="Sirot L."/>
            <person name="Sirota M."/>
            <person name="Sisneros N.B."/>
            <person name="Smith C.D."/>
            <person name="Smith T.F."/>
            <person name="Spieth J."/>
            <person name="Stage D.E."/>
            <person name="Stark A."/>
            <person name="Stephan W."/>
            <person name="Strausberg R.L."/>
            <person name="Strempel S."/>
            <person name="Sturgill D."/>
            <person name="Sutton G."/>
            <person name="Sutton G.G."/>
            <person name="Tao W."/>
            <person name="Teichmann S."/>
            <person name="Tobari Y.N."/>
            <person name="Tomimura Y."/>
            <person name="Tsolas J.M."/>
            <person name="Valente V.L."/>
            <person name="Venter E."/>
            <person name="Venter J.C."/>
            <person name="Vicario S."/>
            <person name="Vieira F.G."/>
            <person name="Vilella A.J."/>
            <person name="Villasante A."/>
            <person name="Walenz B."/>
            <person name="Wang J."/>
            <person name="Wasserman M."/>
            <person name="Watts T."/>
            <person name="Wilson D."/>
            <person name="Wilson R.K."/>
            <person name="Wing R.A."/>
            <person name="Wolfner M.F."/>
            <person name="Wong A."/>
            <person name="Wong G.K."/>
            <person name="Wu C.I."/>
            <person name="Wu G."/>
            <person name="Yamamoto D."/>
            <person name="Yang H.P."/>
            <person name="Yang S.P."/>
            <person name="Yorke J.A."/>
            <person name="Yoshida K."/>
            <person name="Zdobnov E."/>
            <person name="Zhang P."/>
            <person name="Zhang Y."/>
            <person name="Zimin A.V."/>
            <person name="Baldwin J."/>
            <person name="Abdouelleil A."/>
            <person name="Abdulkadir J."/>
            <person name="Abebe A."/>
            <person name="Abera B."/>
            <person name="Abreu J."/>
            <person name="Acer S.C."/>
            <person name="Aftuck L."/>
            <person name="Alexander A."/>
            <person name="An P."/>
            <person name="Anderson E."/>
            <person name="Anderson S."/>
            <person name="Arachi H."/>
            <person name="Azer M."/>
            <person name="Bachantsang P."/>
            <person name="Barry A."/>
            <person name="Bayul T."/>
            <person name="Berlin A."/>
            <person name="Bessette D."/>
            <person name="Bloom T."/>
            <person name="Blye J."/>
            <person name="Boguslavskiy L."/>
            <person name="Bonnet C."/>
            <person name="Boukhgalter B."/>
            <person name="Bourzgui I."/>
            <person name="Brown A."/>
            <person name="Cahill P."/>
            <person name="Channer S."/>
            <person name="Cheshatsang Y."/>
            <person name="Chuda L."/>
            <person name="Citroen M."/>
            <person name="Collymore A."/>
            <person name="Cooke P."/>
            <person name="Costello M."/>
            <person name="D'Aco K."/>
            <person name="Daza R."/>
            <person name="De Haan G."/>
            <person name="DeGray S."/>
            <person name="DeMaso C."/>
            <person name="Dhargay N."/>
            <person name="Dooley K."/>
            <person name="Dooley E."/>
            <person name="Doricent M."/>
            <person name="Dorje P."/>
            <person name="Dorjee K."/>
            <person name="Dupes A."/>
            <person name="Elong R."/>
            <person name="Falk J."/>
            <person name="Farina A."/>
            <person name="Faro S."/>
            <person name="Ferguson D."/>
            <person name="Fisher S."/>
            <person name="Foley C.D."/>
            <person name="Franke A."/>
            <person name="Friedrich D."/>
            <person name="Gadbois L."/>
            <person name="Gearin G."/>
            <person name="Gearin C.R."/>
            <person name="Giannoukos G."/>
            <person name="Goode T."/>
            <person name="Graham J."/>
            <person name="Grandbois E."/>
            <person name="Grewal S."/>
            <person name="Gyaltsen K."/>
            <person name="Hafez N."/>
            <person name="Hagos B."/>
            <person name="Hall J."/>
            <person name="Henson C."/>
            <person name="Hollinger A."/>
            <person name="Honan T."/>
            <person name="Huard M.D."/>
            <person name="Hughes L."/>
            <person name="Hurhula B."/>
            <person name="Husby M.E."/>
            <person name="Kamat A."/>
            <person name="Kanga B."/>
            <person name="Kashin S."/>
            <person name="Khazanovich D."/>
            <person name="Kisner P."/>
            <person name="Lance K."/>
            <person name="Lara M."/>
            <person name="Lee W."/>
            <person name="Lennon N."/>
            <person name="Letendre F."/>
            <person name="LeVine R."/>
            <person name="Lipovsky A."/>
            <person name="Liu X."/>
            <person name="Liu J."/>
            <person name="Liu S."/>
            <person name="Lokyitsang T."/>
            <person name="Lokyitsang Y."/>
            <person name="Lubonja R."/>
            <person name="Lui A."/>
            <person name="MacDonald P."/>
            <person name="Magnisalis V."/>
            <person name="Maru K."/>
            <person name="Matthews C."/>
            <person name="McCusker W."/>
            <person name="McDonough S."/>
            <person name="Mehta T."/>
            <person name="Meldrim J."/>
            <person name="Meneus L."/>
            <person name="Mihai O."/>
            <person name="Mihalev A."/>
            <person name="Mihova T."/>
            <person name="Mittelman R."/>
            <person name="Mlenga V."/>
            <person name="Montmayeur A."/>
            <person name="Mulrain L."/>
            <person name="Navidi A."/>
            <person name="Naylor J."/>
            <person name="Negash T."/>
            <person name="Nguyen T."/>
            <person name="Nguyen N."/>
            <person name="Nicol R."/>
            <person name="Norbu C."/>
            <person name="Norbu N."/>
            <person name="Novod N."/>
            <person name="O'Neill B."/>
            <person name="Osman S."/>
            <person name="Markiewicz E."/>
            <person name="Oyono O.L."/>
            <person name="Patti C."/>
            <person name="Phunkhang P."/>
            <person name="Pierre F."/>
            <person name="Priest M."/>
            <person name="Raghuraman S."/>
            <person name="Rege F."/>
            <person name="Reyes R."/>
            <person name="Rise C."/>
            <person name="Rogov P."/>
            <person name="Ross K."/>
            <person name="Ryan E."/>
            <person name="Settipalli S."/>
            <person name="Shea T."/>
            <person name="Sherpa N."/>
            <person name="Shi L."/>
            <person name="Shih D."/>
            <person name="Sparrow T."/>
            <person name="Spaulding J."/>
            <person name="Stalker J."/>
            <person name="Stange-Thomann N."/>
            <person name="Stavropoulos S."/>
            <person name="Stone C."/>
            <person name="Strader C."/>
            <person name="Tesfaye S."/>
            <person name="Thomson T."/>
            <person name="Thoulutsang Y."/>
            <person name="Thoulutsang D."/>
            <person name="Topham K."/>
            <person name="Topping I."/>
            <person name="Tsamla T."/>
            <person name="Vassiliev H."/>
            <person name="Vo A."/>
            <person name="Wangchuk T."/>
            <person name="Wangdi T."/>
            <person name="Weiand M."/>
            <person name="Wilkinson J."/>
            <person name="Wilson A."/>
            <person name="Yadav S."/>
            <person name="Young G."/>
            <person name="Yu Q."/>
            <person name="Zembek L."/>
            <person name="Zhong D."/>
            <person name="Zimmer A."/>
            <person name="Zwirko Z."/>
            <person name="Jaffe D.B."/>
            <person name="Alvarez P."/>
            <person name="Brockman W."/>
            <person name="Butler J."/>
            <person name="Chin C."/>
            <person name="Gnerre S."/>
            <person name="Grabherr M."/>
            <person name="Kleber M."/>
            <person name="Mauceli E."/>
            <person name="MacCallum I."/>
        </authorList>
    </citation>
    <scope>NUCLEOTIDE SEQUENCE [LARGE SCALE GENOMIC DNA]</scope>
    <source>
        <strain evidence="3">Tucson 15010-1051.87</strain>
    </source>
</reference>
<keyword evidence="3" id="KW-1185">Reference proteome</keyword>
<gene>
    <name evidence="2" type="primary">Dvir\GJ19492</name>
    <name evidence="2" type="ORF">Dvir_GJ19492</name>
</gene>
<evidence type="ECO:0000256" key="1">
    <source>
        <dbReference type="SAM" id="SignalP"/>
    </source>
</evidence>